<evidence type="ECO:0000256" key="5">
    <source>
        <dbReference type="ARBA" id="ARBA00022856"/>
    </source>
</evidence>
<dbReference type="PANTHER" id="PTHR30290:SF10">
    <property type="entry name" value="PERIPLASMIC OLIGOPEPTIDE-BINDING PROTEIN-RELATED"/>
    <property type="match status" value="1"/>
</dbReference>
<evidence type="ECO:0000256" key="3">
    <source>
        <dbReference type="ARBA" id="ARBA00022448"/>
    </source>
</evidence>
<dbReference type="GO" id="GO:1904680">
    <property type="term" value="F:peptide transmembrane transporter activity"/>
    <property type="evidence" value="ECO:0007669"/>
    <property type="project" value="TreeGrafter"/>
</dbReference>
<comment type="similarity">
    <text evidence="2">Belongs to the bacterial solute-binding protein 5 family.</text>
</comment>
<dbReference type="PIRSF" id="PIRSF002741">
    <property type="entry name" value="MppA"/>
    <property type="match status" value="1"/>
</dbReference>
<accession>A0A081BKQ7</accession>
<name>A0A081BKQ7_9LACO</name>
<dbReference type="AlphaFoldDB" id="A0A081BKQ7"/>
<dbReference type="EMBL" id="BBJM01000042">
    <property type="protein sequence ID" value="GAK48625.1"/>
    <property type="molecule type" value="Genomic_DNA"/>
</dbReference>
<comment type="caution">
    <text evidence="8">The sequence shown here is derived from an EMBL/GenBank/DDBJ whole genome shotgun (WGS) entry which is preliminary data.</text>
</comment>
<keyword evidence="9" id="KW-1185">Reference proteome</keyword>
<dbReference type="InterPro" id="IPR000914">
    <property type="entry name" value="SBP_5_dom"/>
</dbReference>
<dbReference type="PANTHER" id="PTHR30290">
    <property type="entry name" value="PERIPLASMIC BINDING COMPONENT OF ABC TRANSPORTER"/>
    <property type="match status" value="1"/>
</dbReference>
<evidence type="ECO:0000256" key="6">
    <source>
        <dbReference type="SAM" id="SignalP"/>
    </source>
</evidence>
<evidence type="ECO:0000313" key="9">
    <source>
        <dbReference type="Proteomes" id="UP000028700"/>
    </source>
</evidence>
<evidence type="ECO:0000256" key="1">
    <source>
        <dbReference type="ARBA" id="ARBA00004196"/>
    </source>
</evidence>
<dbReference type="GO" id="GO:0030313">
    <property type="term" value="C:cell envelope"/>
    <property type="evidence" value="ECO:0007669"/>
    <property type="project" value="UniProtKB-SubCell"/>
</dbReference>
<protein>
    <submittedName>
        <fullName evidence="8">Peptide ABC transporter substrate-binding protein</fullName>
    </submittedName>
</protein>
<dbReference type="InterPro" id="IPR030678">
    <property type="entry name" value="Peptide/Ni-bd"/>
</dbReference>
<dbReference type="GO" id="GO:0043190">
    <property type="term" value="C:ATP-binding cassette (ABC) transporter complex"/>
    <property type="evidence" value="ECO:0007669"/>
    <property type="project" value="InterPro"/>
</dbReference>
<proteinExistence type="inferred from homology"/>
<dbReference type="InterPro" id="IPR039424">
    <property type="entry name" value="SBP_5"/>
</dbReference>
<dbReference type="Pfam" id="PF00496">
    <property type="entry name" value="SBP_bac_5"/>
    <property type="match status" value="1"/>
</dbReference>
<dbReference type="Gene3D" id="3.10.105.10">
    <property type="entry name" value="Dipeptide-binding Protein, Domain 3"/>
    <property type="match status" value="1"/>
</dbReference>
<gene>
    <name evidence="8" type="ORF">LOSG293_420110</name>
</gene>
<evidence type="ECO:0000313" key="8">
    <source>
        <dbReference type="EMBL" id="GAK48625.1"/>
    </source>
</evidence>
<dbReference type="SUPFAM" id="SSF53850">
    <property type="entry name" value="Periplasmic binding protein-like II"/>
    <property type="match status" value="1"/>
</dbReference>
<reference evidence="8" key="1">
    <citation type="journal article" date="2014" name="Genome Announc.">
        <title>Draft Genome Sequence of Lactobacillus oryzae Strain SG293T.</title>
        <authorList>
            <person name="Tanizawa Y."/>
            <person name="Fujisawa T."/>
            <person name="Mochizuki T."/>
            <person name="Kaminuma E."/>
            <person name="Nakamura Y."/>
            <person name="Tohno M."/>
        </authorList>
    </citation>
    <scope>NUCLEOTIDE SEQUENCE [LARGE SCALE GENOMIC DNA]</scope>
    <source>
        <strain evidence="8">SG293</strain>
    </source>
</reference>
<evidence type="ECO:0000256" key="2">
    <source>
        <dbReference type="ARBA" id="ARBA00005695"/>
    </source>
</evidence>
<keyword evidence="5" id="KW-0571">Peptide transport</keyword>
<keyword evidence="3" id="KW-0813">Transport</keyword>
<dbReference type="Gene3D" id="3.40.190.10">
    <property type="entry name" value="Periplasmic binding protein-like II"/>
    <property type="match status" value="1"/>
</dbReference>
<dbReference type="Gene3D" id="3.90.76.10">
    <property type="entry name" value="Dipeptide-binding Protein, Domain 1"/>
    <property type="match status" value="1"/>
</dbReference>
<dbReference type="FunFam" id="3.90.76.10:FF:000001">
    <property type="entry name" value="Oligopeptide ABC transporter substrate-binding protein"/>
    <property type="match status" value="1"/>
</dbReference>
<keyword evidence="5" id="KW-0653">Protein transport</keyword>
<dbReference type="GO" id="GO:0015833">
    <property type="term" value="P:peptide transport"/>
    <property type="evidence" value="ECO:0007669"/>
    <property type="project" value="UniProtKB-KW"/>
</dbReference>
<dbReference type="CDD" id="cd08504">
    <property type="entry name" value="PBP2_OppA"/>
    <property type="match status" value="1"/>
</dbReference>
<dbReference type="Proteomes" id="UP000028700">
    <property type="component" value="Unassembled WGS sequence"/>
</dbReference>
<evidence type="ECO:0000256" key="4">
    <source>
        <dbReference type="ARBA" id="ARBA00022729"/>
    </source>
</evidence>
<keyword evidence="4 6" id="KW-0732">Signal</keyword>
<dbReference type="GO" id="GO:0042597">
    <property type="term" value="C:periplasmic space"/>
    <property type="evidence" value="ECO:0007669"/>
    <property type="project" value="UniProtKB-ARBA"/>
</dbReference>
<dbReference type="STRING" id="1291743.LOSG293_420110"/>
<dbReference type="eggNOG" id="COG4166">
    <property type="taxonomic scope" value="Bacteria"/>
</dbReference>
<sequence length="551" mass="62075">MLTIIISATVAFIAGCTAAPAQPNKKTDNKGVMTQRQVLTIAETQPLDTVDISKATGFGKLANSTEGLYRQGESGSIEPGLASHTVISDNGRKYIFTIRPDAKWSDGSAITANDFMYSWRRTLNTETNSTYTDLFVGIKNALKIAHHQLPSNQLGVKAIDRRTLEVTLDHPMTYFRSLMAYPLFAPQKEAVVNKFGSHFATSATTQVYSGPFELIKWHKGSTTRTLKPNPYYWDREHVYLSKLNIRTISNPSASFRAYQNKQLDSTQLLSQQIKNSSRRLDYSVMPYSMMVYLAYNFQDNTTKRQHQLLKNRNFRLAVSHAINRKALIYKGLKNASLPPKGFVTTGISKDSKSDADFANMQQGTKYTTGSVKQAKAEWQTAKRQLNINSAKIKIVVDDSTTNRNLARCLKSQLETKLADLSVSFVFKQSNAATAAAFKTGKFDLMIAGWGADFSDPVSFLQIMTNRNPYNYGHWQNKTYDRLTFAAIRNSHNDDNQRWQQMLDAEELLMKDQAVTPLYQQVRSYLVNPSLNGVIYNSTGVSADYKRAYFIK</sequence>
<feature type="domain" description="Solute-binding protein family 5" evidence="7">
    <location>
        <begin position="77"/>
        <end position="467"/>
    </location>
</feature>
<feature type="chain" id="PRO_5001755137" evidence="6">
    <location>
        <begin position="22"/>
        <end position="551"/>
    </location>
</feature>
<organism evidence="8 9">
    <name type="scientific">Secundilactobacillus oryzae JCM 18671</name>
    <dbReference type="NCBI Taxonomy" id="1291743"/>
    <lineage>
        <taxon>Bacteria</taxon>
        <taxon>Bacillati</taxon>
        <taxon>Bacillota</taxon>
        <taxon>Bacilli</taxon>
        <taxon>Lactobacillales</taxon>
        <taxon>Lactobacillaceae</taxon>
        <taxon>Secundilactobacillus</taxon>
    </lineage>
</organism>
<comment type="subcellular location">
    <subcellularLocation>
        <location evidence="1">Cell envelope</location>
    </subcellularLocation>
</comment>
<feature type="signal peptide" evidence="6">
    <location>
        <begin position="1"/>
        <end position="21"/>
    </location>
</feature>
<evidence type="ECO:0000259" key="7">
    <source>
        <dbReference type="Pfam" id="PF00496"/>
    </source>
</evidence>